<dbReference type="InterPro" id="IPR045592">
    <property type="entry name" value="DUF6461"/>
</dbReference>
<protein>
    <submittedName>
        <fullName evidence="1">Uncharacterized protein</fullName>
    </submittedName>
</protein>
<dbReference type="AlphaFoldDB" id="A0A438ML13"/>
<dbReference type="Proteomes" id="UP000284824">
    <property type="component" value="Unassembled WGS sequence"/>
</dbReference>
<dbReference type="EMBL" id="SAUN01000001">
    <property type="protein sequence ID" value="RVX46438.1"/>
    <property type="molecule type" value="Genomic_DNA"/>
</dbReference>
<reference evidence="1 2" key="1">
    <citation type="submission" date="2019-01" db="EMBL/GenBank/DDBJ databases">
        <title>Sequencing the genomes of 1000 actinobacteria strains.</title>
        <authorList>
            <person name="Klenk H.-P."/>
        </authorList>
    </citation>
    <scope>NUCLEOTIDE SEQUENCE [LARGE SCALE GENOMIC DNA]</scope>
    <source>
        <strain evidence="1 2">DSM 43925</strain>
    </source>
</reference>
<accession>A0A438ML13</accession>
<dbReference type="OrthoDB" id="3470827at2"/>
<evidence type="ECO:0000313" key="1">
    <source>
        <dbReference type="EMBL" id="RVX46438.1"/>
    </source>
</evidence>
<gene>
    <name evidence="1" type="ORF">EDD27_9322</name>
</gene>
<sequence length="219" mass="24077">MDPVTPEMIDYYTRLLKDLDDSAAVNDHMNVSDGMLWMVVRGREAPLTVIEVVSRLGADPGQAVPRHPLCLPDPGYVALEQTDQGVIIVAPGGCSPATPEAWAQLTNNAEAWGFWWLVNNANELFYAADGVLVTALNILYPQPSECTGHNPQELDAYLGALRALADQKRTDDETGERPSNHYRDWETALATMEAMSGVRLDVGRFTQEQQSVHAPVLDC</sequence>
<dbReference type="RefSeq" id="WP_127938599.1">
    <property type="nucleotide sequence ID" value="NZ_SAUN01000001.1"/>
</dbReference>
<name>A0A438ML13_9ACTN</name>
<keyword evidence="2" id="KW-1185">Reference proteome</keyword>
<organism evidence="1 2">
    <name type="scientific">Nonomuraea polychroma</name>
    <dbReference type="NCBI Taxonomy" id="46176"/>
    <lineage>
        <taxon>Bacteria</taxon>
        <taxon>Bacillati</taxon>
        <taxon>Actinomycetota</taxon>
        <taxon>Actinomycetes</taxon>
        <taxon>Streptosporangiales</taxon>
        <taxon>Streptosporangiaceae</taxon>
        <taxon>Nonomuraea</taxon>
    </lineage>
</organism>
<comment type="caution">
    <text evidence="1">The sequence shown here is derived from an EMBL/GenBank/DDBJ whole genome shotgun (WGS) entry which is preliminary data.</text>
</comment>
<dbReference type="Pfam" id="PF20062">
    <property type="entry name" value="DUF6461"/>
    <property type="match status" value="1"/>
</dbReference>
<proteinExistence type="predicted"/>
<evidence type="ECO:0000313" key="2">
    <source>
        <dbReference type="Proteomes" id="UP000284824"/>
    </source>
</evidence>